<evidence type="ECO:0000259" key="11">
    <source>
        <dbReference type="PROSITE" id="PS50893"/>
    </source>
</evidence>
<evidence type="ECO:0000256" key="8">
    <source>
        <dbReference type="ARBA" id="ARBA00023136"/>
    </source>
</evidence>
<dbReference type="GO" id="GO:0015421">
    <property type="term" value="F:ABC-type oligopeptide transporter activity"/>
    <property type="evidence" value="ECO:0007669"/>
    <property type="project" value="TreeGrafter"/>
</dbReference>
<evidence type="ECO:0000256" key="9">
    <source>
        <dbReference type="ARBA" id="ARBA00023455"/>
    </source>
</evidence>
<dbReference type="Pfam" id="PF00005">
    <property type="entry name" value="ABC_tran"/>
    <property type="match status" value="1"/>
</dbReference>
<keyword evidence="14" id="KW-1185">Reference proteome</keyword>
<dbReference type="InterPro" id="IPR036640">
    <property type="entry name" value="ABC1_TM_sf"/>
</dbReference>
<comment type="subcellular location">
    <subcellularLocation>
        <location evidence="1">Cell inner membrane</location>
        <topology evidence="1">Multi-pass membrane protein</topology>
    </subcellularLocation>
</comment>
<dbReference type="FunFam" id="3.40.50.300:FF:000221">
    <property type="entry name" value="Multidrug ABC transporter ATP-binding protein"/>
    <property type="match status" value="1"/>
</dbReference>
<keyword evidence="2" id="KW-0813">Transport</keyword>
<organism evidence="13 14">
    <name type="scientific">Slackia heliotrinireducens (strain ATCC 29202 / DSM 20476 / NCTC 11029 / RHS 1)</name>
    <name type="common">Peptococcus heliotrinreducens</name>
    <dbReference type="NCBI Taxonomy" id="471855"/>
    <lineage>
        <taxon>Bacteria</taxon>
        <taxon>Bacillati</taxon>
        <taxon>Actinomycetota</taxon>
        <taxon>Coriobacteriia</taxon>
        <taxon>Eggerthellales</taxon>
        <taxon>Eggerthellaceae</taxon>
        <taxon>Slackia</taxon>
    </lineage>
</organism>
<feature type="transmembrane region" description="Helical" evidence="10">
    <location>
        <begin position="53"/>
        <end position="74"/>
    </location>
</feature>
<feature type="transmembrane region" description="Helical" evidence="10">
    <location>
        <begin position="21"/>
        <end position="47"/>
    </location>
</feature>
<gene>
    <name evidence="13" type="ordered locus">Shel_00710</name>
</gene>
<dbReference type="AlphaFoldDB" id="C7N0R7"/>
<dbReference type="PANTHER" id="PTHR43394">
    <property type="entry name" value="ATP-DEPENDENT PERMEASE MDL1, MITOCHONDRIAL"/>
    <property type="match status" value="1"/>
</dbReference>
<dbReference type="GO" id="GO:0005524">
    <property type="term" value="F:ATP binding"/>
    <property type="evidence" value="ECO:0007669"/>
    <property type="project" value="UniProtKB-KW"/>
</dbReference>
<dbReference type="PROSITE" id="PS00211">
    <property type="entry name" value="ABC_TRANSPORTER_1"/>
    <property type="match status" value="1"/>
</dbReference>
<dbReference type="InterPro" id="IPR039421">
    <property type="entry name" value="Type_1_exporter"/>
</dbReference>
<evidence type="ECO:0000256" key="10">
    <source>
        <dbReference type="SAM" id="Phobius"/>
    </source>
</evidence>
<evidence type="ECO:0000256" key="7">
    <source>
        <dbReference type="ARBA" id="ARBA00022989"/>
    </source>
</evidence>
<keyword evidence="5" id="KW-0547">Nucleotide-binding</keyword>
<feature type="transmembrane region" description="Helical" evidence="10">
    <location>
        <begin position="135"/>
        <end position="154"/>
    </location>
</feature>
<feature type="transmembrane region" description="Helical" evidence="10">
    <location>
        <begin position="274"/>
        <end position="295"/>
    </location>
</feature>
<dbReference type="PROSITE" id="PS50929">
    <property type="entry name" value="ABC_TM1F"/>
    <property type="match status" value="1"/>
</dbReference>
<sequence>MLALVRQIMRFCGPYAKRIRLAWVFSFLRALCANAPLVVAVVLVNLIVEGDCTVATCLIAAATMVALLVLQSVFQHSADRLQSTAGYELFADKRLELAEHLRRLPMGYFSAGNMGKISSILSADMVYIEEHSMTILADVASNVFAQVIISVFLFVMHPLIGAVALATELVAVAAAQPMNRESVRNSVKRQQAIETLTGSLLEYIEGLRIIKSFNRTGEGAADLRAGFAQMTRANLDFEEEHAPWERRLQIIYACGITALVSASVWLFGTGSVSLGSFIGILIFAFSVFAPIKALYQLDSQITLMQACLDRLQSVFDEKVIADEGTAALVNAADAQATGVPEIEFDQVSFAYDDTEVLHEVSFAANRGQTVALVGQSGSGKTTVASLLTRFWDVADGSVRVRGADVRDLPMETLMGSLSMVFQHVYLFEDTVRNNIAMSRQDATDEEIREAARKARCLDFVEKLPYGFDTIIGEGGASLSGGEAQRISIARCILKDSPIIVLDEATANIDADNESAIQQAMTELCRDKTAIVIAHRLNTVMNADKIVVLDAGRVAETGTPAELVAANGLFARMVATADTTGVWSDSVEKGGSRE</sequence>
<feature type="domain" description="ABC transporter" evidence="11">
    <location>
        <begin position="342"/>
        <end position="575"/>
    </location>
</feature>
<keyword evidence="8 10" id="KW-0472">Membrane</keyword>
<name>C7N0R7_SLAHD</name>
<dbReference type="InterPro" id="IPR011527">
    <property type="entry name" value="ABC1_TM_dom"/>
</dbReference>
<evidence type="ECO:0000256" key="1">
    <source>
        <dbReference type="ARBA" id="ARBA00004429"/>
    </source>
</evidence>
<protein>
    <submittedName>
        <fullName evidence="13">ABC-type multidrug transport system, ATPase and permease component</fullName>
    </submittedName>
</protein>
<dbReference type="Gene3D" id="1.20.1560.10">
    <property type="entry name" value="ABC transporter type 1, transmembrane domain"/>
    <property type="match status" value="1"/>
</dbReference>
<dbReference type="Pfam" id="PF00664">
    <property type="entry name" value="ABC_membrane"/>
    <property type="match status" value="1"/>
</dbReference>
<feature type="domain" description="ABC transmembrane type-1" evidence="12">
    <location>
        <begin position="24"/>
        <end position="294"/>
    </location>
</feature>
<dbReference type="Gene3D" id="3.40.50.300">
    <property type="entry name" value="P-loop containing nucleotide triphosphate hydrolases"/>
    <property type="match status" value="1"/>
</dbReference>
<dbReference type="InterPro" id="IPR027417">
    <property type="entry name" value="P-loop_NTPase"/>
</dbReference>
<dbReference type="PROSITE" id="PS50893">
    <property type="entry name" value="ABC_TRANSPORTER_2"/>
    <property type="match status" value="1"/>
</dbReference>
<dbReference type="GO" id="GO:0016887">
    <property type="term" value="F:ATP hydrolysis activity"/>
    <property type="evidence" value="ECO:0007669"/>
    <property type="project" value="InterPro"/>
</dbReference>
<keyword evidence="6" id="KW-0067">ATP-binding</keyword>
<dbReference type="eggNOG" id="COG1132">
    <property type="taxonomic scope" value="Bacteria"/>
</dbReference>
<dbReference type="PANTHER" id="PTHR43394:SF1">
    <property type="entry name" value="ATP-BINDING CASSETTE SUB-FAMILY B MEMBER 10, MITOCHONDRIAL"/>
    <property type="match status" value="1"/>
</dbReference>
<dbReference type="InterPro" id="IPR003439">
    <property type="entry name" value="ABC_transporter-like_ATP-bd"/>
</dbReference>
<dbReference type="SMART" id="SM00382">
    <property type="entry name" value="AAA"/>
    <property type="match status" value="1"/>
</dbReference>
<dbReference type="Proteomes" id="UP000002026">
    <property type="component" value="Chromosome"/>
</dbReference>
<evidence type="ECO:0000256" key="2">
    <source>
        <dbReference type="ARBA" id="ARBA00022448"/>
    </source>
</evidence>
<keyword evidence="4 10" id="KW-0812">Transmembrane</keyword>
<dbReference type="InterPro" id="IPR017871">
    <property type="entry name" value="ABC_transporter-like_CS"/>
</dbReference>
<reference evidence="13 14" key="1">
    <citation type="journal article" date="2009" name="Stand. Genomic Sci.">
        <title>Complete genome sequence of Slackia heliotrinireducens type strain (RHS 1).</title>
        <authorList>
            <person name="Pukall R."/>
            <person name="Lapidus A."/>
            <person name="Nolan M."/>
            <person name="Copeland A."/>
            <person name="Glavina Del Rio T."/>
            <person name="Lucas S."/>
            <person name="Chen F."/>
            <person name="Tice H."/>
            <person name="Cheng J.F."/>
            <person name="Chertkov O."/>
            <person name="Bruce D."/>
            <person name="Goodwin L."/>
            <person name="Kuske C."/>
            <person name="Brettin T."/>
            <person name="Detter J.C."/>
            <person name="Han C."/>
            <person name="Pitluck S."/>
            <person name="Pati A."/>
            <person name="Mavrommatis K."/>
            <person name="Ivanova N."/>
            <person name="Ovchinnikova G."/>
            <person name="Chen A."/>
            <person name="Palaniappan K."/>
            <person name="Schneider S."/>
            <person name="Rohde M."/>
            <person name="Chain P."/>
            <person name="D'haeseleer P."/>
            <person name="Goker M."/>
            <person name="Bristow J."/>
            <person name="Eisen J.A."/>
            <person name="Markowitz V."/>
            <person name="Kyrpides N.C."/>
            <person name="Klenk H.P."/>
            <person name="Hugenholtz P."/>
        </authorList>
    </citation>
    <scope>NUCLEOTIDE SEQUENCE [LARGE SCALE GENOMIC DNA]</scope>
    <source>
        <strain evidence="14">ATCC 29202 / DSM 20476 / NCTC 11029 / RHS 1</strain>
    </source>
</reference>
<evidence type="ECO:0000256" key="6">
    <source>
        <dbReference type="ARBA" id="ARBA00022840"/>
    </source>
</evidence>
<dbReference type="STRING" id="471855.Shel_00710"/>
<feature type="transmembrane region" description="Helical" evidence="10">
    <location>
        <begin position="250"/>
        <end position="268"/>
    </location>
</feature>
<dbReference type="KEGG" id="shi:Shel_00710"/>
<dbReference type="SUPFAM" id="SSF52540">
    <property type="entry name" value="P-loop containing nucleoside triphosphate hydrolases"/>
    <property type="match status" value="1"/>
</dbReference>
<evidence type="ECO:0000256" key="3">
    <source>
        <dbReference type="ARBA" id="ARBA00022475"/>
    </source>
</evidence>
<dbReference type="GO" id="GO:0005886">
    <property type="term" value="C:plasma membrane"/>
    <property type="evidence" value="ECO:0007669"/>
    <property type="project" value="UniProtKB-SubCell"/>
</dbReference>
<dbReference type="RefSeq" id="WP_012797256.1">
    <property type="nucleotide sequence ID" value="NC_013165.1"/>
</dbReference>
<evidence type="ECO:0000313" key="13">
    <source>
        <dbReference type="EMBL" id="ACV21145.1"/>
    </source>
</evidence>
<dbReference type="InterPro" id="IPR003593">
    <property type="entry name" value="AAA+_ATPase"/>
</dbReference>
<proteinExistence type="inferred from homology"/>
<accession>C7N0R7</accession>
<dbReference type="EMBL" id="CP001684">
    <property type="protein sequence ID" value="ACV21145.1"/>
    <property type="molecule type" value="Genomic_DNA"/>
</dbReference>
<evidence type="ECO:0000256" key="5">
    <source>
        <dbReference type="ARBA" id="ARBA00022741"/>
    </source>
</evidence>
<comment type="similarity">
    <text evidence="9">Belongs to the ABC transporter superfamily. Siderophore-Fe(3+) uptake transporter (SIUT) (TC 3.A.1.21) family.</text>
</comment>
<dbReference type="HOGENOM" id="CLU_000604_84_9_11"/>
<keyword evidence="7 10" id="KW-1133">Transmembrane helix</keyword>
<evidence type="ECO:0000313" key="14">
    <source>
        <dbReference type="Proteomes" id="UP000002026"/>
    </source>
</evidence>
<dbReference type="CDD" id="cd07346">
    <property type="entry name" value="ABC_6TM_exporters"/>
    <property type="match status" value="1"/>
</dbReference>
<keyword evidence="3" id="KW-1003">Cell membrane</keyword>
<evidence type="ECO:0000256" key="4">
    <source>
        <dbReference type="ARBA" id="ARBA00022692"/>
    </source>
</evidence>
<dbReference type="SUPFAM" id="SSF90123">
    <property type="entry name" value="ABC transporter transmembrane region"/>
    <property type="match status" value="1"/>
</dbReference>
<evidence type="ECO:0000259" key="12">
    <source>
        <dbReference type="PROSITE" id="PS50929"/>
    </source>
</evidence>